<dbReference type="InterPro" id="IPR013780">
    <property type="entry name" value="Glyco_hydro_b"/>
</dbReference>
<name>A0A8X7CQ78_9ARAC</name>
<dbReference type="GO" id="GO:0015173">
    <property type="term" value="F:aromatic amino acid transmembrane transporter activity"/>
    <property type="evidence" value="ECO:0007669"/>
    <property type="project" value="TreeGrafter"/>
</dbReference>
<comment type="caution">
    <text evidence="1">The sequence shown here is derived from an EMBL/GenBank/DDBJ whole genome shotgun (WGS) entry which is preliminary data.</text>
</comment>
<sequence length="215" mass="23277">MHNECVHFSQFGEIKLTSVGSKNIPSLSSRVGEDLVDAIYMLATITKGTPIFYSGDKVGVSNVPSENKTSNSNGGLINENSSLHVNLNLTEQVQDKSKQSHSKILSRLLALRGQPALNFGLQAYPIVTNETISLIRVRKGSPGYLVVVNLGKDSVKLDFTGKSGFLPETARVEIRSSNIVDGPLMDGEHPKISLDDVHLGPKQSVVFSFVPIFEG</sequence>
<reference evidence="1" key="1">
    <citation type="submission" date="2020-08" db="EMBL/GenBank/DDBJ databases">
        <title>Multicomponent nature underlies the extraordinary mechanical properties of spider dragline silk.</title>
        <authorList>
            <person name="Kono N."/>
            <person name="Nakamura H."/>
            <person name="Mori M."/>
            <person name="Yoshida Y."/>
            <person name="Ohtoshi R."/>
            <person name="Malay A.D."/>
            <person name="Moran D.A.P."/>
            <person name="Tomita M."/>
            <person name="Numata K."/>
            <person name="Arakawa K."/>
        </authorList>
    </citation>
    <scope>NUCLEOTIDE SEQUENCE</scope>
</reference>
<dbReference type="Gene3D" id="2.60.40.1180">
    <property type="entry name" value="Golgi alpha-mannosidase II"/>
    <property type="match status" value="1"/>
</dbReference>
<dbReference type="GO" id="GO:1903801">
    <property type="term" value="P:L-leucine import across plasma membrane"/>
    <property type="evidence" value="ECO:0007669"/>
    <property type="project" value="TreeGrafter"/>
</dbReference>
<dbReference type="GO" id="GO:0015823">
    <property type="term" value="P:phenylalanine transport"/>
    <property type="evidence" value="ECO:0007669"/>
    <property type="project" value="TreeGrafter"/>
</dbReference>
<accession>A0A8X7CQ78</accession>
<proteinExistence type="predicted"/>
<dbReference type="PANTHER" id="PTHR46673">
    <property type="entry name" value="4F2 CELL-SURFACE ANTIGEN HEAVY CHAIN"/>
    <property type="match status" value="1"/>
</dbReference>
<dbReference type="OrthoDB" id="1740265at2759"/>
<gene>
    <name evidence="1" type="primary">NCL1_57670</name>
    <name evidence="1" type="ORF">TNIN_241682</name>
</gene>
<dbReference type="GO" id="GO:0015180">
    <property type="term" value="F:L-alanine transmembrane transporter activity"/>
    <property type="evidence" value="ECO:0007669"/>
    <property type="project" value="TreeGrafter"/>
</dbReference>
<dbReference type="AlphaFoldDB" id="A0A8X7CQ78"/>
<dbReference type="GO" id="GO:0015190">
    <property type="term" value="F:L-leucine transmembrane transporter activity"/>
    <property type="evidence" value="ECO:0007669"/>
    <property type="project" value="TreeGrafter"/>
</dbReference>
<dbReference type="InterPro" id="IPR042280">
    <property type="entry name" value="SLC3A2"/>
</dbReference>
<dbReference type="GO" id="GO:0016324">
    <property type="term" value="C:apical plasma membrane"/>
    <property type="evidence" value="ECO:0007669"/>
    <property type="project" value="TreeGrafter"/>
</dbReference>
<dbReference type="EMBL" id="BMAV01022170">
    <property type="protein sequence ID" value="GFY76848.1"/>
    <property type="molecule type" value="Genomic_DNA"/>
</dbReference>
<keyword evidence="2" id="KW-1185">Reference proteome</keyword>
<evidence type="ECO:0000313" key="2">
    <source>
        <dbReference type="Proteomes" id="UP000886998"/>
    </source>
</evidence>
<evidence type="ECO:0000313" key="1">
    <source>
        <dbReference type="EMBL" id="GFY76848.1"/>
    </source>
</evidence>
<dbReference type="Proteomes" id="UP000886998">
    <property type="component" value="Unassembled WGS sequence"/>
</dbReference>
<organism evidence="1 2">
    <name type="scientific">Trichonephila inaurata madagascariensis</name>
    <dbReference type="NCBI Taxonomy" id="2747483"/>
    <lineage>
        <taxon>Eukaryota</taxon>
        <taxon>Metazoa</taxon>
        <taxon>Ecdysozoa</taxon>
        <taxon>Arthropoda</taxon>
        <taxon>Chelicerata</taxon>
        <taxon>Arachnida</taxon>
        <taxon>Araneae</taxon>
        <taxon>Araneomorphae</taxon>
        <taxon>Entelegynae</taxon>
        <taxon>Araneoidea</taxon>
        <taxon>Nephilidae</taxon>
        <taxon>Trichonephila</taxon>
        <taxon>Trichonephila inaurata</taxon>
    </lineage>
</organism>
<dbReference type="Gene3D" id="3.20.20.80">
    <property type="entry name" value="Glycosidases"/>
    <property type="match status" value="1"/>
</dbReference>
<dbReference type="PANTHER" id="PTHR46673:SF1">
    <property type="entry name" value="4F2 CELL-SURFACE ANTIGEN HEAVY CHAIN"/>
    <property type="match status" value="1"/>
</dbReference>
<dbReference type="GO" id="GO:0016323">
    <property type="term" value="C:basolateral plasma membrane"/>
    <property type="evidence" value="ECO:0007669"/>
    <property type="project" value="TreeGrafter"/>
</dbReference>
<protein>
    <submittedName>
        <fullName evidence="1">Uncharacterized protein</fullName>
    </submittedName>
</protein>
<dbReference type="GO" id="GO:1904273">
    <property type="term" value="P:L-alanine import across plasma membrane"/>
    <property type="evidence" value="ECO:0007669"/>
    <property type="project" value="TreeGrafter"/>
</dbReference>